<sequence>MKLYDVPVKLKISSNVGDGGEVESLVESPRHPNLTVSDGYHPSPSYLIAQQLSALISSEACFSFLEQFISRRLEISFNVGDGGDVESLAESPISSTKGRHWFPCFQEPFFTTSQVGRHEVVEEILVACPDLIYSLDEEGHTALGIAVMNHDIDIYNLTSRMRYVSRQFLSTQMDHGDNTLLHLVGALPPKHKVNLVSGGAAIQMQNELICLTISVQKDLTSSSVDDTCISFVGSRINVLICGEAAFWNPIVT</sequence>
<proteinExistence type="predicted"/>
<accession>A0A834GQG2</accession>
<evidence type="ECO:0000313" key="1">
    <source>
        <dbReference type="EMBL" id="KAF7138520.1"/>
    </source>
</evidence>
<dbReference type="PANTHER" id="PTHR24177">
    <property type="entry name" value="CASKIN"/>
    <property type="match status" value="1"/>
</dbReference>
<name>A0A834GQG2_RHOSS</name>
<organism evidence="1 2">
    <name type="scientific">Rhododendron simsii</name>
    <name type="common">Sims's rhododendron</name>
    <dbReference type="NCBI Taxonomy" id="118357"/>
    <lineage>
        <taxon>Eukaryota</taxon>
        <taxon>Viridiplantae</taxon>
        <taxon>Streptophyta</taxon>
        <taxon>Embryophyta</taxon>
        <taxon>Tracheophyta</taxon>
        <taxon>Spermatophyta</taxon>
        <taxon>Magnoliopsida</taxon>
        <taxon>eudicotyledons</taxon>
        <taxon>Gunneridae</taxon>
        <taxon>Pentapetalae</taxon>
        <taxon>asterids</taxon>
        <taxon>Ericales</taxon>
        <taxon>Ericaceae</taxon>
        <taxon>Ericoideae</taxon>
        <taxon>Rhodoreae</taxon>
        <taxon>Rhododendron</taxon>
    </lineage>
</organism>
<dbReference type="EMBL" id="WJXA01000007">
    <property type="protein sequence ID" value="KAF7138520.1"/>
    <property type="molecule type" value="Genomic_DNA"/>
</dbReference>
<dbReference type="PANTHER" id="PTHR24177:SF292">
    <property type="entry name" value="ANKYRIN REPEAT FAMILY PROTEIN-RELATED"/>
    <property type="match status" value="1"/>
</dbReference>
<dbReference type="AlphaFoldDB" id="A0A834GQG2"/>
<dbReference type="OrthoDB" id="1652385at2759"/>
<dbReference type="GO" id="GO:0016020">
    <property type="term" value="C:membrane"/>
    <property type="evidence" value="ECO:0007669"/>
    <property type="project" value="TreeGrafter"/>
</dbReference>
<protein>
    <submittedName>
        <fullName evidence="1">Uncharacterized protein</fullName>
    </submittedName>
</protein>
<reference evidence="1" key="1">
    <citation type="submission" date="2019-11" db="EMBL/GenBank/DDBJ databases">
        <authorList>
            <person name="Liu Y."/>
            <person name="Hou J."/>
            <person name="Li T.-Q."/>
            <person name="Guan C.-H."/>
            <person name="Wu X."/>
            <person name="Wu H.-Z."/>
            <person name="Ling F."/>
            <person name="Zhang R."/>
            <person name="Shi X.-G."/>
            <person name="Ren J.-P."/>
            <person name="Chen E.-F."/>
            <person name="Sun J.-M."/>
        </authorList>
    </citation>
    <scope>NUCLEOTIDE SEQUENCE</scope>
    <source>
        <strain evidence="1">Adult_tree_wgs_1</strain>
        <tissue evidence="1">Leaves</tissue>
    </source>
</reference>
<keyword evidence="2" id="KW-1185">Reference proteome</keyword>
<gene>
    <name evidence="1" type="ORF">RHSIM_Rhsim07G0100100</name>
</gene>
<evidence type="ECO:0000313" key="2">
    <source>
        <dbReference type="Proteomes" id="UP000626092"/>
    </source>
</evidence>
<dbReference type="Proteomes" id="UP000626092">
    <property type="component" value="Unassembled WGS sequence"/>
</dbReference>
<comment type="caution">
    <text evidence="1">The sequence shown here is derived from an EMBL/GenBank/DDBJ whole genome shotgun (WGS) entry which is preliminary data.</text>
</comment>